<dbReference type="EMBL" id="MN740664">
    <property type="protein sequence ID" value="QHS79852.1"/>
    <property type="molecule type" value="Genomic_DNA"/>
</dbReference>
<protein>
    <submittedName>
        <fullName evidence="1">Uncharacterized protein</fullName>
    </submittedName>
</protein>
<reference evidence="1" key="1">
    <citation type="journal article" date="2020" name="Nature">
        <title>Giant virus diversity and host interactions through global metagenomics.</title>
        <authorList>
            <person name="Schulz F."/>
            <person name="Roux S."/>
            <person name="Paez-Espino D."/>
            <person name="Jungbluth S."/>
            <person name="Walsh D.A."/>
            <person name="Denef V.J."/>
            <person name="McMahon K.D."/>
            <person name="Konstantinidis K.T."/>
            <person name="Eloe-Fadrosh E.A."/>
            <person name="Kyrpides N.C."/>
            <person name="Woyke T."/>
        </authorList>
    </citation>
    <scope>NUCLEOTIDE SEQUENCE</scope>
    <source>
        <strain evidence="1">GVMAG-S-1035375-24</strain>
    </source>
</reference>
<name>A0A6C0AJD9_9ZZZZ</name>
<organism evidence="1">
    <name type="scientific">viral metagenome</name>
    <dbReference type="NCBI Taxonomy" id="1070528"/>
    <lineage>
        <taxon>unclassified sequences</taxon>
        <taxon>metagenomes</taxon>
        <taxon>organismal metagenomes</taxon>
    </lineage>
</organism>
<proteinExistence type="predicted"/>
<dbReference type="AlphaFoldDB" id="A0A6C0AJD9"/>
<evidence type="ECO:0000313" key="1">
    <source>
        <dbReference type="EMBL" id="QHS79852.1"/>
    </source>
</evidence>
<accession>A0A6C0AJD9</accession>
<sequence length="71" mass="8061">MDSLQPTLTQFSRTGTQQQMTVLPTSGQEVNRFTWLLFRPQAHAIRPFEAFQSVRQDKIVNTPSNNVPGNT</sequence>